<evidence type="ECO:0000313" key="3">
    <source>
        <dbReference type="Proteomes" id="UP000250235"/>
    </source>
</evidence>
<accession>A0A2Z7CNB9</accession>
<reference evidence="2 3" key="1">
    <citation type="journal article" date="2015" name="Proc. Natl. Acad. Sci. U.S.A.">
        <title>The resurrection genome of Boea hygrometrica: A blueprint for survival of dehydration.</title>
        <authorList>
            <person name="Xiao L."/>
            <person name="Yang G."/>
            <person name="Zhang L."/>
            <person name="Yang X."/>
            <person name="Zhao S."/>
            <person name="Ji Z."/>
            <person name="Zhou Q."/>
            <person name="Hu M."/>
            <person name="Wang Y."/>
            <person name="Chen M."/>
            <person name="Xu Y."/>
            <person name="Jin H."/>
            <person name="Xiao X."/>
            <person name="Hu G."/>
            <person name="Bao F."/>
            <person name="Hu Y."/>
            <person name="Wan P."/>
            <person name="Li L."/>
            <person name="Deng X."/>
            <person name="Kuang T."/>
            <person name="Xiang C."/>
            <person name="Zhu J.K."/>
            <person name="Oliver M.J."/>
            <person name="He Y."/>
        </authorList>
    </citation>
    <scope>NUCLEOTIDE SEQUENCE [LARGE SCALE GENOMIC DNA]</scope>
    <source>
        <strain evidence="3">cv. XS01</strain>
    </source>
</reference>
<evidence type="ECO:0000256" key="1">
    <source>
        <dbReference type="SAM" id="MobiDB-lite"/>
    </source>
</evidence>
<dbReference type="Proteomes" id="UP000250235">
    <property type="component" value="Unassembled WGS sequence"/>
</dbReference>
<sequence>MESSLISYTVHVLFDSVLAMDHEGIVAMFEALVASGLKEFLGCLAVLYEAALIEFFQNGSVRDGMVVPKDLVFDARSIFSFTGEQLKTQMQSHGLQWELPSCSRLFEGKNRDRGAVFARSNTNFKSSCWIHSMICVNESWAIEPCADYWKNIPKHIVPSTIVISPRLSYVDTLPTVRLFFKLLKKRWADVCTDVHMVLSESRSSSSGSAHPDPTVFAIISQRPLDTDWTSPHPSSMDSRVFFTTDDTPMGVNQVLMPTVVTPQDFTEPLAQLRALVSQISIERLQMRNDSDKLQDMLLMEIRSLEKKVTEMLIQQDSLYRGLFNNMRQEIQIQKSALSLDILDSQRKLITQQAAIATGLEDIRKDVDETKAALSNAILDFHAQAQENYNNLSSQLGELVAYMNRGLEDIRKDVDETKAALSNAILDFHAQAQENYNNLSSQGELVAYMNRGNDKNGEESSSRRPQPPPDDQNRPSGGSAIRGGGSGGSSRRDDKRGSSTKRGSSSSGGGGSGTASEPYKKNAEWWLYGKNQF</sequence>
<keyword evidence="3" id="KW-1185">Reference proteome</keyword>
<dbReference type="AlphaFoldDB" id="A0A2Z7CNB9"/>
<gene>
    <name evidence="2" type="ORF">F511_31538</name>
</gene>
<dbReference type="EMBL" id="KQ995712">
    <property type="protein sequence ID" value="KZV46104.1"/>
    <property type="molecule type" value="Genomic_DNA"/>
</dbReference>
<organism evidence="2 3">
    <name type="scientific">Dorcoceras hygrometricum</name>
    <dbReference type="NCBI Taxonomy" id="472368"/>
    <lineage>
        <taxon>Eukaryota</taxon>
        <taxon>Viridiplantae</taxon>
        <taxon>Streptophyta</taxon>
        <taxon>Embryophyta</taxon>
        <taxon>Tracheophyta</taxon>
        <taxon>Spermatophyta</taxon>
        <taxon>Magnoliopsida</taxon>
        <taxon>eudicotyledons</taxon>
        <taxon>Gunneridae</taxon>
        <taxon>Pentapetalae</taxon>
        <taxon>asterids</taxon>
        <taxon>lamiids</taxon>
        <taxon>Lamiales</taxon>
        <taxon>Gesneriaceae</taxon>
        <taxon>Didymocarpoideae</taxon>
        <taxon>Trichosporeae</taxon>
        <taxon>Loxocarpinae</taxon>
        <taxon>Dorcoceras</taxon>
    </lineage>
</organism>
<evidence type="ECO:0000313" key="2">
    <source>
        <dbReference type="EMBL" id="KZV46104.1"/>
    </source>
</evidence>
<feature type="compositionally biased region" description="Basic and acidic residues" evidence="1">
    <location>
        <begin position="451"/>
        <end position="461"/>
    </location>
</feature>
<name>A0A2Z7CNB9_9LAMI</name>
<feature type="region of interest" description="Disordered" evidence="1">
    <location>
        <begin position="450"/>
        <end position="532"/>
    </location>
</feature>
<proteinExistence type="predicted"/>
<protein>
    <submittedName>
        <fullName evidence="2">Uncharacterized protein</fullName>
    </submittedName>
</protein>